<name>A0A0N4VU63_HAEPC</name>
<feature type="compositionally biased region" description="Polar residues" evidence="1">
    <location>
        <begin position="88"/>
        <end position="97"/>
    </location>
</feature>
<accession>A0A0N4VU63</accession>
<protein>
    <submittedName>
        <fullName evidence="2">Hexosyltransferase</fullName>
    </submittedName>
</protein>
<reference evidence="2" key="1">
    <citation type="submission" date="2017-02" db="UniProtKB">
        <authorList>
            <consortium name="WormBaseParasite"/>
        </authorList>
    </citation>
    <scope>IDENTIFICATION</scope>
</reference>
<feature type="region of interest" description="Disordered" evidence="1">
    <location>
        <begin position="68"/>
        <end position="97"/>
    </location>
</feature>
<sequence>MLRTPVYLADALIGHCLMRQTLGRCPGREHKLQNALPLKRHCFAVSKTTAYLTLLRSTGWNTCSFPYSSTSASGPREGSLGSLDATAATPSSVTPCF</sequence>
<proteinExistence type="predicted"/>
<dbReference type="AlphaFoldDB" id="A0A0N4VU63"/>
<evidence type="ECO:0000313" key="2">
    <source>
        <dbReference type="WBParaSite" id="HPLM_0000083001-mRNA-1"/>
    </source>
</evidence>
<dbReference type="WBParaSite" id="HPLM_0000083001-mRNA-1">
    <property type="protein sequence ID" value="HPLM_0000083001-mRNA-1"/>
    <property type="gene ID" value="HPLM_0000083001"/>
</dbReference>
<organism evidence="2">
    <name type="scientific">Haemonchus placei</name>
    <name type="common">Barber's pole worm</name>
    <dbReference type="NCBI Taxonomy" id="6290"/>
    <lineage>
        <taxon>Eukaryota</taxon>
        <taxon>Metazoa</taxon>
        <taxon>Ecdysozoa</taxon>
        <taxon>Nematoda</taxon>
        <taxon>Chromadorea</taxon>
        <taxon>Rhabditida</taxon>
        <taxon>Rhabditina</taxon>
        <taxon>Rhabditomorpha</taxon>
        <taxon>Strongyloidea</taxon>
        <taxon>Trichostrongylidae</taxon>
        <taxon>Haemonchus</taxon>
    </lineage>
</organism>
<evidence type="ECO:0000256" key="1">
    <source>
        <dbReference type="SAM" id="MobiDB-lite"/>
    </source>
</evidence>